<dbReference type="GeneID" id="111350336"/>
<dbReference type="RefSeq" id="XP_022817636.1">
    <property type="nucleotide sequence ID" value="XM_022961868.1"/>
</dbReference>
<feature type="compositionally biased region" description="Basic and acidic residues" evidence="1">
    <location>
        <begin position="46"/>
        <end position="56"/>
    </location>
</feature>
<dbReference type="AlphaFoldDB" id="A0A9J7DT35"/>
<feature type="compositionally biased region" description="Basic and acidic residues" evidence="1">
    <location>
        <begin position="375"/>
        <end position="391"/>
    </location>
</feature>
<name>A0A9J7DT35_SPOLT</name>
<sequence>MQTDSSGDDLSDSEILNKCEEQLNQMNNMDEQILTSEGGNKQVVRSAEKRKEREDTNSEDDFITVVRGKPKRLLRSNSLEVNDSQGKNKENDSTFKIPANHEVCVTAKENLPKPIAFAKLLRCENIKDILRIKYKSANKVLIQCQRKEDALKLIECKKFKEMGLRCQLTQEMSVSYGIVKGIDLELSEEELMDIFKSSVVVLSAKRLKRLLPEGKWVDCESVRLCFKSNVLPEYIYAYDCRFKVEKYVFPVTQCSGCWQFGHLIKFCPTKKVVCPKCGGTHDNCNITNFKCLNCKGNHFVLNKKCPMYLKERSIRNIMSEENVTYRKALQILKTKKGEEITEVISQENNDNQFEIVNNNEKETYSNVLTRALIHHESVSNREEERRDDTGTDKQQNIRSSKQKTNKQNNYQYQNKKPIEQPIIKEISDKQEEKRSNKHSSQWLDLFEWTKIWTKIKNICKSKLKLEEKAMSLLKLIGEELKNFLINILFGEDILGYIQCFNNE</sequence>
<reference evidence="3" key="1">
    <citation type="submission" date="2025-08" db="UniProtKB">
        <authorList>
            <consortium name="RefSeq"/>
        </authorList>
    </citation>
    <scope>IDENTIFICATION</scope>
    <source>
        <strain evidence="3">Ishihara</strain>
        <tissue evidence="3">Whole body</tissue>
    </source>
</reference>
<protein>
    <submittedName>
        <fullName evidence="3">Uncharacterized protein LOC111350336</fullName>
    </submittedName>
</protein>
<accession>A0A9J7DT35</accession>
<feature type="compositionally biased region" description="Polar residues" evidence="1">
    <location>
        <begin position="26"/>
        <end position="39"/>
    </location>
</feature>
<dbReference type="Proteomes" id="UP000301870">
    <property type="component" value="Chromosome 11"/>
</dbReference>
<organism evidence="2 3">
    <name type="scientific">Spodoptera litura</name>
    <name type="common">Asian cotton leafworm</name>
    <dbReference type="NCBI Taxonomy" id="69820"/>
    <lineage>
        <taxon>Eukaryota</taxon>
        <taxon>Metazoa</taxon>
        <taxon>Ecdysozoa</taxon>
        <taxon>Arthropoda</taxon>
        <taxon>Hexapoda</taxon>
        <taxon>Insecta</taxon>
        <taxon>Pterygota</taxon>
        <taxon>Neoptera</taxon>
        <taxon>Endopterygota</taxon>
        <taxon>Lepidoptera</taxon>
        <taxon>Glossata</taxon>
        <taxon>Ditrysia</taxon>
        <taxon>Noctuoidea</taxon>
        <taxon>Noctuidae</taxon>
        <taxon>Amphipyrinae</taxon>
        <taxon>Spodoptera</taxon>
    </lineage>
</organism>
<gene>
    <name evidence="3" type="primary">LOC111350336</name>
</gene>
<evidence type="ECO:0000313" key="2">
    <source>
        <dbReference type="Proteomes" id="UP000301870"/>
    </source>
</evidence>
<proteinExistence type="predicted"/>
<keyword evidence="2" id="KW-1185">Reference proteome</keyword>
<evidence type="ECO:0000256" key="1">
    <source>
        <dbReference type="SAM" id="MobiDB-lite"/>
    </source>
</evidence>
<evidence type="ECO:0000313" key="3">
    <source>
        <dbReference type="RefSeq" id="XP_022817636.1"/>
    </source>
</evidence>
<feature type="region of interest" description="Disordered" evidence="1">
    <location>
        <begin position="375"/>
        <end position="414"/>
    </location>
</feature>
<feature type="compositionally biased region" description="Low complexity" evidence="1">
    <location>
        <begin position="405"/>
        <end position="414"/>
    </location>
</feature>
<dbReference type="KEGG" id="sliu:111350336"/>
<dbReference type="OrthoDB" id="3039988at2759"/>
<feature type="region of interest" description="Disordered" evidence="1">
    <location>
        <begin position="26"/>
        <end position="61"/>
    </location>
</feature>